<reference evidence="2 3" key="1">
    <citation type="submission" date="2024-06" db="EMBL/GenBank/DDBJ databases">
        <authorList>
            <person name="Chen R.Y."/>
        </authorList>
    </citation>
    <scope>NUCLEOTIDE SEQUENCE [LARGE SCALE GENOMIC DNA]</scope>
    <source>
        <strain evidence="2 3">D2</strain>
    </source>
</reference>
<evidence type="ECO:0000256" key="1">
    <source>
        <dbReference type="SAM" id="Coils"/>
    </source>
</evidence>
<evidence type="ECO:0000313" key="2">
    <source>
        <dbReference type="EMBL" id="MER2491184.1"/>
    </source>
</evidence>
<proteinExistence type="predicted"/>
<gene>
    <name evidence="2" type="ORF">ABS311_04735</name>
</gene>
<sequence length="110" mass="12163">MSKQEQALQSVFASICELHQNGKNISVATVKNAMVIPAPLPIITKAISAFKADPQSYLKVWEQNNIAAQADKQANQQNETSNTLTLEQRVKTLEEQVVSLSNQLKQLLSK</sequence>
<evidence type="ECO:0000313" key="3">
    <source>
        <dbReference type="Proteomes" id="UP001467690"/>
    </source>
</evidence>
<organism evidence="2 3">
    <name type="scientific">Catenovulum sediminis</name>
    <dbReference type="NCBI Taxonomy" id="1740262"/>
    <lineage>
        <taxon>Bacteria</taxon>
        <taxon>Pseudomonadati</taxon>
        <taxon>Pseudomonadota</taxon>
        <taxon>Gammaproteobacteria</taxon>
        <taxon>Alteromonadales</taxon>
        <taxon>Alteromonadaceae</taxon>
        <taxon>Catenovulum</taxon>
    </lineage>
</organism>
<dbReference type="Proteomes" id="UP001467690">
    <property type="component" value="Unassembled WGS sequence"/>
</dbReference>
<protein>
    <recommendedName>
        <fullName evidence="4">KfrA N-terminal DNA-binding domain-containing protein</fullName>
    </recommendedName>
</protein>
<dbReference type="EMBL" id="JBELOE010000093">
    <property type="protein sequence ID" value="MER2491184.1"/>
    <property type="molecule type" value="Genomic_DNA"/>
</dbReference>
<feature type="coiled-coil region" evidence="1">
    <location>
        <begin position="83"/>
        <end position="110"/>
    </location>
</feature>
<evidence type="ECO:0008006" key="4">
    <source>
        <dbReference type="Google" id="ProtNLM"/>
    </source>
</evidence>
<dbReference type="RefSeq" id="WP_143871568.1">
    <property type="nucleotide sequence ID" value="NZ_CP041660.1"/>
</dbReference>
<comment type="caution">
    <text evidence="2">The sequence shown here is derived from an EMBL/GenBank/DDBJ whole genome shotgun (WGS) entry which is preliminary data.</text>
</comment>
<keyword evidence="1" id="KW-0175">Coiled coil</keyword>
<accession>A0ABV1RE48</accession>
<keyword evidence="3" id="KW-1185">Reference proteome</keyword>
<name>A0ABV1RE48_9ALTE</name>